<evidence type="ECO:0000256" key="3">
    <source>
        <dbReference type="SAM" id="SignalP"/>
    </source>
</evidence>
<evidence type="ECO:0000259" key="4">
    <source>
        <dbReference type="SMART" id="SM00199"/>
    </source>
</evidence>
<dbReference type="EMBL" id="JAYMGO010000024">
    <property type="protein sequence ID" value="KAL1248502.1"/>
    <property type="molecule type" value="Genomic_DNA"/>
</dbReference>
<dbReference type="Proteomes" id="UP001558613">
    <property type="component" value="Unassembled WGS sequence"/>
</dbReference>
<dbReference type="InterPro" id="IPR039809">
    <property type="entry name" value="Chemokine_b/g/d"/>
</dbReference>
<feature type="domain" description="Chemokine interleukin-8-like" evidence="4">
    <location>
        <begin position="26"/>
        <end position="85"/>
    </location>
</feature>
<feature type="signal peptide" evidence="3">
    <location>
        <begin position="1"/>
        <end position="22"/>
    </location>
</feature>
<dbReference type="Gene3D" id="2.40.50.40">
    <property type="match status" value="1"/>
</dbReference>
<dbReference type="SMART" id="SM00199">
    <property type="entry name" value="SCY"/>
    <property type="match status" value="1"/>
</dbReference>
<evidence type="ECO:0000256" key="1">
    <source>
        <dbReference type="ARBA" id="ARBA00022514"/>
    </source>
</evidence>
<name>A0ABR3LA23_9TELE</name>
<evidence type="ECO:0000256" key="2">
    <source>
        <dbReference type="SAM" id="MobiDB-lite"/>
    </source>
</evidence>
<sequence length="113" mass="12871">MRFLFCLPFCLVLFLFCLIAETSQHRSTCCLQARKNRTPLNRVLCYTVQKAGVCPISAIVLLTKGGKAKCVDPDSDWIKDVMDQKKILQCQNGKTKNKIRGKGHRQKNQKKKS</sequence>
<evidence type="ECO:0000313" key="5">
    <source>
        <dbReference type="EMBL" id="KAL1248502.1"/>
    </source>
</evidence>
<keyword evidence="6" id="KW-1185">Reference proteome</keyword>
<dbReference type="InterPro" id="IPR001811">
    <property type="entry name" value="Chemokine_IL8-like_dom"/>
</dbReference>
<dbReference type="Pfam" id="PF00048">
    <property type="entry name" value="IL8"/>
    <property type="match status" value="1"/>
</dbReference>
<feature type="chain" id="PRO_5046420995" description="Chemokine interleukin-8-like domain-containing protein" evidence="3">
    <location>
        <begin position="23"/>
        <end position="113"/>
    </location>
</feature>
<dbReference type="PANTHER" id="PTHR12015">
    <property type="entry name" value="SMALL INDUCIBLE CYTOKINE A"/>
    <property type="match status" value="1"/>
</dbReference>
<accession>A0ABR3LA23</accession>
<dbReference type="InterPro" id="IPR036048">
    <property type="entry name" value="Interleukin_8-like_sf"/>
</dbReference>
<evidence type="ECO:0000313" key="6">
    <source>
        <dbReference type="Proteomes" id="UP001558613"/>
    </source>
</evidence>
<organism evidence="5 6">
    <name type="scientific">Cirrhinus molitorella</name>
    <name type="common">mud carp</name>
    <dbReference type="NCBI Taxonomy" id="172907"/>
    <lineage>
        <taxon>Eukaryota</taxon>
        <taxon>Metazoa</taxon>
        <taxon>Chordata</taxon>
        <taxon>Craniata</taxon>
        <taxon>Vertebrata</taxon>
        <taxon>Euteleostomi</taxon>
        <taxon>Actinopterygii</taxon>
        <taxon>Neopterygii</taxon>
        <taxon>Teleostei</taxon>
        <taxon>Ostariophysi</taxon>
        <taxon>Cypriniformes</taxon>
        <taxon>Cyprinidae</taxon>
        <taxon>Labeoninae</taxon>
        <taxon>Labeonini</taxon>
        <taxon>Cirrhinus</taxon>
    </lineage>
</organism>
<keyword evidence="3" id="KW-0732">Signal</keyword>
<protein>
    <recommendedName>
        <fullName evidence="4">Chemokine interleukin-8-like domain-containing protein</fullName>
    </recommendedName>
</protein>
<keyword evidence="1" id="KW-0202">Cytokine</keyword>
<comment type="caution">
    <text evidence="5">The sequence shown here is derived from an EMBL/GenBank/DDBJ whole genome shotgun (WGS) entry which is preliminary data.</text>
</comment>
<feature type="region of interest" description="Disordered" evidence="2">
    <location>
        <begin position="92"/>
        <end position="113"/>
    </location>
</feature>
<gene>
    <name evidence="5" type="ORF">QQF64_021820</name>
</gene>
<feature type="compositionally biased region" description="Basic residues" evidence="2">
    <location>
        <begin position="95"/>
        <end position="113"/>
    </location>
</feature>
<proteinExistence type="predicted"/>
<reference evidence="5 6" key="1">
    <citation type="submission" date="2023-09" db="EMBL/GenBank/DDBJ databases">
        <authorList>
            <person name="Wang M."/>
        </authorList>
    </citation>
    <scope>NUCLEOTIDE SEQUENCE [LARGE SCALE GENOMIC DNA]</scope>
    <source>
        <strain evidence="5">GT-2023</strain>
        <tissue evidence="5">Liver</tissue>
    </source>
</reference>
<dbReference type="SUPFAM" id="SSF54117">
    <property type="entry name" value="Interleukin 8-like chemokines"/>
    <property type="match status" value="1"/>
</dbReference>